<keyword evidence="2" id="KW-0472">Membrane</keyword>
<keyword evidence="2" id="KW-1133">Transmembrane helix</keyword>
<evidence type="ECO:0000256" key="1">
    <source>
        <dbReference type="SAM" id="MobiDB-lite"/>
    </source>
</evidence>
<accession>A0AAD6U189</accession>
<dbReference type="AlphaFoldDB" id="A0AAD6U189"/>
<feature type="transmembrane region" description="Helical" evidence="2">
    <location>
        <begin position="13"/>
        <end position="37"/>
    </location>
</feature>
<dbReference type="Proteomes" id="UP001222325">
    <property type="component" value="Unassembled WGS sequence"/>
</dbReference>
<evidence type="ECO:0000313" key="3">
    <source>
        <dbReference type="EMBL" id="KAJ7086441.1"/>
    </source>
</evidence>
<comment type="caution">
    <text evidence="3">The sequence shown here is derived from an EMBL/GenBank/DDBJ whole genome shotgun (WGS) entry which is preliminary data.</text>
</comment>
<name>A0AAD6U189_9AGAR</name>
<keyword evidence="4" id="KW-1185">Reference proteome</keyword>
<protein>
    <submittedName>
        <fullName evidence="3">Uncharacterized protein</fullName>
    </submittedName>
</protein>
<organism evidence="3 4">
    <name type="scientific">Mycena belliarum</name>
    <dbReference type="NCBI Taxonomy" id="1033014"/>
    <lineage>
        <taxon>Eukaryota</taxon>
        <taxon>Fungi</taxon>
        <taxon>Dikarya</taxon>
        <taxon>Basidiomycota</taxon>
        <taxon>Agaricomycotina</taxon>
        <taxon>Agaricomycetes</taxon>
        <taxon>Agaricomycetidae</taxon>
        <taxon>Agaricales</taxon>
        <taxon>Marasmiineae</taxon>
        <taxon>Mycenaceae</taxon>
        <taxon>Mycena</taxon>
    </lineage>
</organism>
<sequence>MNFSSAVLDIVDLMWIAITLCTPPVLRAILAAPSLLLNPTALSRISFGRVWGAFEQEGDPCSIPDKAAIITPHASRIRHRPRNWRRSTPTRKQRASPRWITRLSFFQAARRASSRFRQPRPGTPQNQHTRVRADPLYRPRPAADAPCAGRGGARTRRHSYTL</sequence>
<evidence type="ECO:0000313" key="4">
    <source>
        <dbReference type="Proteomes" id="UP001222325"/>
    </source>
</evidence>
<proteinExistence type="predicted"/>
<reference evidence="3" key="1">
    <citation type="submission" date="2023-03" db="EMBL/GenBank/DDBJ databases">
        <title>Massive genome expansion in bonnet fungi (Mycena s.s.) driven by repeated elements and novel gene families across ecological guilds.</title>
        <authorList>
            <consortium name="Lawrence Berkeley National Laboratory"/>
            <person name="Harder C.B."/>
            <person name="Miyauchi S."/>
            <person name="Viragh M."/>
            <person name="Kuo A."/>
            <person name="Thoen E."/>
            <person name="Andreopoulos B."/>
            <person name="Lu D."/>
            <person name="Skrede I."/>
            <person name="Drula E."/>
            <person name="Henrissat B."/>
            <person name="Morin E."/>
            <person name="Kohler A."/>
            <person name="Barry K."/>
            <person name="LaButti K."/>
            <person name="Morin E."/>
            <person name="Salamov A."/>
            <person name="Lipzen A."/>
            <person name="Mereny Z."/>
            <person name="Hegedus B."/>
            <person name="Baldrian P."/>
            <person name="Stursova M."/>
            <person name="Weitz H."/>
            <person name="Taylor A."/>
            <person name="Grigoriev I.V."/>
            <person name="Nagy L.G."/>
            <person name="Martin F."/>
            <person name="Kauserud H."/>
        </authorList>
    </citation>
    <scope>NUCLEOTIDE SEQUENCE</scope>
    <source>
        <strain evidence="3">CBHHK173m</strain>
    </source>
</reference>
<dbReference type="EMBL" id="JARJCN010000031">
    <property type="protein sequence ID" value="KAJ7086441.1"/>
    <property type="molecule type" value="Genomic_DNA"/>
</dbReference>
<feature type="compositionally biased region" description="Basic residues" evidence="1">
    <location>
        <begin position="153"/>
        <end position="162"/>
    </location>
</feature>
<feature type="region of interest" description="Disordered" evidence="1">
    <location>
        <begin position="111"/>
        <end position="162"/>
    </location>
</feature>
<gene>
    <name evidence="3" type="ORF">B0H15DRAFT_349821</name>
</gene>
<keyword evidence="2" id="KW-0812">Transmembrane</keyword>
<evidence type="ECO:0000256" key="2">
    <source>
        <dbReference type="SAM" id="Phobius"/>
    </source>
</evidence>